<dbReference type="Gene3D" id="2.60.40.1120">
    <property type="entry name" value="Carboxypeptidase-like, regulatory domain"/>
    <property type="match status" value="1"/>
</dbReference>
<reference evidence="9" key="1">
    <citation type="journal article" date="2018" name="Int. J. Syst. Evol. Microbiol.">
        <title>Carboxylicivirga sediminis sp. nov., isolated from coastal sediment.</title>
        <authorList>
            <person name="Wang F.Q."/>
            <person name="Ren L.H."/>
            <person name="Zou R.J."/>
            <person name="Sun Y.Z."/>
            <person name="Liu X.J."/>
            <person name="Jiang F."/>
            <person name="Liu L.J."/>
        </authorList>
    </citation>
    <scope>NUCLEOTIDE SEQUENCE</scope>
    <source>
        <strain evidence="9">JR1</strain>
    </source>
</reference>
<organism evidence="9 10">
    <name type="scientific">Carboxylicivirga sediminis</name>
    <dbReference type="NCBI Taxonomy" id="2006564"/>
    <lineage>
        <taxon>Bacteria</taxon>
        <taxon>Pseudomonadati</taxon>
        <taxon>Bacteroidota</taxon>
        <taxon>Bacteroidia</taxon>
        <taxon>Marinilabiliales</taxon>
        <taxon>Marinilabiliaceae</taxon>
        <taxon>Carboxylicivirga</taxon>
    </lineage>
</organism>
<evidence type="ECO:0000259" key="8">
    <source>
        <dbReference type="Pfam" id="PF07715"/>
    </source>
</evidence>
<dbReference type="InterPro" id="IPR037066">
    <property type="entry name" value="Plug_dom_sf"/>
</dbReference>
<evidence type="ECO:0000256" key="1">
    <source>
        <dbReference type="ARBA" id="ARBA00004571"/>
    </source>
</evidence>
<dbReference type="EMBL" id="JAGTAR010000015">
    <property type="protein sequence ID" value="MBR8536063.1"/>
    <property type="molecule type" value="Genomic_DNA"/>
</dbReference>
<keyword evidence="5 7" id="KW-0472">Membrane</keyword>
<dbReference type="PROSITE" id="PS52016">
    <property type="entry name" value="TONB_DEPENDENT_REC_3"/>
    <property type="match status" value="1"/>
</dbReference>
<evidence type="ECO:0000256" key="4">
    <source>
        <dbReference type="ARBA" id="ARBA00022692"/>
    </source>
</evidence>
<evidence type="ECO:0000256" key="3">
    <source>
        <dbReference type="ARBA" id="ARBA00022452"/>
    </source>
</evidence>
<dbReference type="GO" id="GO:0009279">
    <property type="term" value="C:cell outer membrane"/>
    <property type="evidence" value="ECO:0007669"/>
    <property type="project" value="UniProtKB-SubCell"/>
</dbReference>
<dbReference type="InterPro" id="IPR039426">
    <property type="entry name" value="TonB-dep_rcpt-like"/>
</dbReference>
<evidence type="ECO:0000313" key="9">
    <source>
        <dbReference type="EMBL" id="MBR8536063.1"/>
    </source>
</evidence>
<dbReference type="SUPFAM" id="SSF49464">
    <property type="entry name" value="Carboxypeptidase regulatory domain-like"/>
    <property type="match status" value="1"/>
</dbReference>
<dbReference type="Gene3D" id="2.170.130.10">
    <property type="entry name" value="TonB-dependent receptor, plug domain"/>
    <property type="match status" value="1"/>
</dbReference>
<dbReference type="Gene3D" id="2.40.170.20">
    <property type="entry name" value="TonB-dependent receptor, beta-barrel domain"/>
    <property type="match status" value="1"/>
</dbReference>
<keyword evidence="2 7" id="KW-0813">Transport</keyword>
<dbReference type="InterPro" id="IPR036942">
    <property type="entry name" value="Beta-barrel_TonB_sf"/>
</dbReference>
<comment type="subcellular location">
    <subcellularLocation>
        <location evidence="1 7">Cell outer membrane</location>
        <topology evidence="1 7">Multi-pass membrane protein</topology>
    </subcellularLocation>
</comment>
<reference evidence="9" key="2">
    <citation type="submission" date="2021-04" db="EMBL/GenBank/DDBJ databases">
        <authorList>
            <person name="Zhang T."/>
            <person name="Zhang Y."/>
            <person name="Lu D."/>
            <person name="Zuo D."/>
            <person name="Du Z."/>
        </authorList>
    </citation>
    <scope>NUCLEOTIDE SEQUENCE</scope>
    <source>
        <strain evidence="9">JR1</strain>
    </source>
</reference>
<evidence type="ECO:0000256" key="5">
    <source>
        <dbReference type="ARBA" id="ARBA00023136"/>
    </source>
</evidence>
<dbReference type="InterPro" id="IPR023997">
    <property type="entry name" value="TonB-dep_OMP_SusC/RagA_CS"/>
</dbReference>
<dbReference type="InterPro" id="IPR023996">
    <property type="entry name" value="TonB-dep_OMP_SusC/RagA"/>
</dbReference>
<name>A0A941F514_9BACT</name>
<dbReference type="AlphaFoldDB" id="A0A941F514"/>
<evidence type="ECO:0000313" key="10">
    <source>
        <dbReference type="Proteomes" id="UP000679220"/>
    </source>
</evidence>
<comment type="similarity">
    <text evidence="7">Belongs to the TonB-dependent receptor family.</text>
</comment>
<dbReference type="Pfam" id="PF07715">
    <property type="entry name" value="Plug"/>
    <property type="match status" value="1"/>
</dbReference>
<dbReference type="InterPro" id="IPR008969">
    <property type="entry name" value="CarboxyPept-like_regulatory"/>
</dbReference>
<proteinExistence type="inferred from homology"/>
<evidence type="ECO:0000256" key="7">
    <source>
        <dbReference type="PROSITE-ProRule" id="PRU01360"/>
    </source>
</evidence>
<accession>A0A941F514</accession>
<dbReference type="Pfam" id="PF13715">
    <property type="entry name" value="CarbopepD_reg_2"/>
    <property type="match status" value="1"/>
</dbReference>
<evidence type="ECO:0000256" key="2">
    <source>
        <dbReference type="ARBA" id="ARBA00022448"/>
    </source>
</evidence>
<keyword evidence="10" id="KW-1185">Reference proteome</keyword>
<dbReference type="InterPro" id="IPR012910">
    <property type="entry name" value="Plug_dom"/>
</dbReference>
<sequence>MKKNKTVVGIPRNQLKKLALVMKLCVLLMIVGMIQVSAASFAQNAKVSINLKQSTLSRVFDEIEKQSNFNVFYSKEDVDENRRVDIQMQNRGIEEVLDKVLNLDEYKYHIIDQDIIITKRYQEGQMSNMQQQVTISGIVTDDTGEPLPGVNVFEKDNVTNGTITSVDGSYKLTVSSEEAVVVFSFIGFNEQEMNVAGRNTINVTLVSEVLDIDEVVVTALGIKREKKALGYAVQDVKSEALTQAGDADLISSLQGKVAGVQINQSGGGIGGTSRIDIRGASSLTDNNAPLWVVDGVPFDNGNERDGGIWGGTSRAGGAFDLNPEDIESVSILKGPNAAALYGERGGNGVIVVTTKKGTKRKGLGINYSGGVTFSEAAYMLDLQERYGQGTDGVYYKDSEWSWGPEMNGQELESWTGEMLPFTAQKDRLKDFTRTGLSHKHNLAFTGGNDDGTFRVSLGKDIMNGIYEDHKVEKTTFDFRGDYNINSWLNIDTKLSYFVTEGDQRPEIGNYSYISYFNGMPMNIRNRDLKPGYNIVSGEHVEKLYTTVNANNRNPYFLQAQTDNSDSKNRTFGYIAANIKLHKNLKAKFKYGLDFYQFNAVEGYLYADNVDPSRPNYNTEQSNFKEENYEFLLSYNKTFNDDWAVGLNFGANNMSRVDKRLRGTSGRLASEGDYFLGAGSNINATESITESEVRSIYGFGQIAYRNKLFFDFTGRNDWSSTLTSADADYDNSYFYPSLSLSGIISDMVEMPSFISFAKARASWAQVGKATDPYNTSQLYKLESWNYGLTTGVVPEDAVIEDLKPEISTSWEAGVDLRFFNNRLGLDFTYYNELTKNQIVNIEVVQSSGYKTKYINAGEISNKGIEFMLSTVPVKTRDFKLGLDFNFSKNEGVLEALHEDLKEYDFGSNVWAVEGGKLGDIRGSVYARNEQGQVIVDDKGLPTLAQGSDHVIGNIQADWTGSINLTADYKGVYMSALFSVQQGGDILSSSERGATSAGTAKRTDVNNRMAFFVDGVTAEGGANNVMVSAEEYWRQVAKVDEEFMYDASHMKLKEIVVGYNVPKTLLQRISSNNPIQSMRIALVGRNLWYLYKDTPGTVPDASAYSSAYAAQAFDFAPVPSTRTYGFSINLGF</sequence>
<dbReference type="NCBIfam" id="TIGR04056">
    <property type="entry name" value="OMP_RagA_SusC"/>
    <property type="match status" value="1"/>
</dbReference>
<gene>
    <name evidence="9" type="ORF">KDU71_10885</name>
</gene>
<dbReference type="NCBIfam" id="TIGR04057">
    <property type="entry name" value="SusC_RagA_signa"/>
    <property type="match status" value="1"/>
</dbReference>
<keyword evidence="6 7" id="KW-0998">Cell outer membrane</keyword>
<evidence type="ECO:0000256" key="6">
    <source>
        <dbReference type="ARBA" id="ARBA00023237"/>
    </source>
</evidence>
<protein>
    <submittedName>
        <fullName evidence="9">SusC/RagA family TonB-linked outer membrane protein</fullName>
    </submittedName>
</protein>
<dbReference type="Proteomes" id="UP000679220">
    <property type="component" value="Unassembled WGS sequence"/>
</dbReference>
<comment type="caution">
    <text evidence="9">The sequence shown here is derived from an EMBL/GenBank/DDBJ whole genome shotgun (WGS) entry which is preliminary data.</text>
</comment>
<keyword evidence="3 7" id="KW-1134">Transmembrane beta strand</keyword>
<keyword evidence="4 7" id="KW-0812">Transmembrane</keyword>
<dbReference type="RefSeq" id="WP_212190730.1">
    <property type="nucleotide sequence ID" value="NZ_JAGTAR010000015.1"/>
</dbReference>
<dbReference type="SUPFAM" id="SSF56935">
    <property type="entry name" value="Porins"/>
    <property type="match status" value="1"/>
</dbReference>
<feature type="domain" description="TonB-dependent receptor plug" evidence="8">
    <location>
        <begin position="227"/>
        <end position="349"/>
    </location>
</feature>